<dbReference type="Pfam" id="PF00076">
    <property type="entry name" value="RRM_1"/>
    <property type="match status" value="1"/>
</dbReference>
<dbReference type="AlphaFoldDB" id="A0A078AGH7"/>
<evidence type="ECO:0000256" key="1">
    <source>
        <dbReference type="ARBA" id="ARBA00022884"/>
    </source>
</evidence>
<dbReference type="InterPro" id="IPR035979">
    <property type="entry name" value="RBD_domain_sf"/>
</dbReference>
<feature type="compositionally biased region" description="Basic and acidic residues" evidence="3">
    <location>
        <begin position="600"/>
        <end position="616"/>
    </location>
</feature>
<dbReference type="CDD" id="cd00590">
    <property type="entry name" value="RRM_SF"/>
    <property type="match status" value="1"/>
</dbReference>
<feature type="compositionally biased region" description="Basic and acidic residues" evidence="3">
    <location>
        <begin position="633"/>
        <end position="646"/>
    </location>
</feature>
<name>A0A078AGH7_STYLE</name>
<feature type="compositionally biased region" description="Basic and acidic residues" evidence="3">
    <location>
        <begin position="459"/>
        <end position="520"/>
    </location>
</feature>
<feature type="compositionally biased region" description="Gly residues" evidence="3">
    <location>
        <begin position="617"/>
        <end position="630"/>
    </location>
</feature>
<feature type="region of interest" description="Disordered" evidence="3">
    <location>
        <begin position="387"/>
        <end position="646"/>
    </location>
</feature>
<sequence>MSDQQDIDPRKLYIRNLAFEVVKQDIREAFDSYGEIEACDVPMEKPGKCKGFAFVKFKNVEDAKIALEKMNNVPILNRPIHINFAQNIQKDYHNRDHGDHFQRRDFHDRGDDRQGGGYHGRQDMKYDNRGRDNYHGGGHRDYNRQGSDSRPHYHNDRPPHYENRGSRFEERHDGDNQRQGGVGGPGYYTKNEKGEYQKQPYPQGDSGRSQGGYQPHSSRPPLSSSYSNNESRGGFSSRPPENKPMNQQDRIRMIEEASDARNRQVSSKGSNFDNPNSSNINQVPPTSQQQYQQPIPDVSQIQSIPHQDLPTQSVGGAQLNQKVNPEKEQYLQNFINKPLGELKAPPQFVSQLVTQAQQQLQQQTPPKQFLYIFIILFSDSTHLNQPIDNFGQYNGQGQSQNEPPQRSSNYDQYDQPAATSNFQSRKSFEDKGSSNYNSRPRQYENRNRSGSPRRQPRSRSRDRDTRRPPFERDDSNRPYQTKDDRRSDNRGGFDRRDDNHRGGNFEGRRDFQYDRNARGGDHHHHQRRDRSNSPSHHTSSNFNRGRDNFKRSGSRERVDNHHPRGGNDFRRNDRDFQRRDDRGGRDFRDNDRGGYGNRGGYERGGFRGRGGYDRGGFRGGRGGFRGGRGGPRNFEDEAPAHSQFDQDKVRQAAETAMQTYGYGNYDSYQNYGGYEYPQVSYDQTAYVPQPTEYQQVNQVAAPQQVELAKGSSNGQSKTFDISSHFDQLKNQSDSK</sequence>
<dbReference type="PANTHER" id="PTHR48024:SF56">
    <property type="entry name" value="HETEROGENEOUS NUCLEAR RIBONUCLEOPROTEIN A0"/>
    <property type="match status" value="1"/>
</dbReference>
<gene>
    <name evidence="5" type="primary">Contig4487.g4788</name>
    <name evidence="5" type="ORF">STYLEM_9927</name>
</gene>
<keyword evidence="6" id="KW-1185">Reference proteome</keyword>
<feature type="compositionally biased region" description="Polar residues" evidence="3">
    <location>
        <begin position="532"/>
        <end position="543"/>
    </location>
</feature>
<dbReference type="PROSITE" id="PS50102">
    <property type="entry name" value="RRM"/>
    <property type="match status" value="1"/>
</dbReference>
<dbReference type="InterPro" id="IPR000504">
    <property type="entry name" value="RRM_dom"/>
</dbReference>
<dbReference type="OrthoDB" id="639027at2759"/>
<dbReference type="PANTHER" id="PTHR48024">
    <property type="entry name" value="GEO13361P1-RELATED"/>
    <property type="match status" value="1"/>
</dbReference>
<dbReference type="EMBL" id="CCKQ01009442">
    <property type="protein sequence ID" value="CDW80921.1"/>
    <property type="molecule type" value="Genomic_DNA"/>
</dbReference>
<feature type="region of interest" description="Disordered" evidence="3">
    <location>
        <begin position="704"/>
        <end position="735"/>
    </location>
</feature>
<feature type="compositionally biased region" description="Low complexity" evidence="3">
    <location>
        <begin position="215"/>
        <end position="227"/>
    </location>
</feature>
<dbReference type="SUPFAM" id="SSF54928">
    <property type="entry name" value="RNA-binding domain, RBD"/>
    <property type="match status" value="1"/>
</dbReference>
<feature type="compositionally biased region" description="Low complexity" evidence="3">
    <location>
        <begin position="282"/>
        <end position="294"/>
    </location>
</feature>
<dbReference type="GO" id="GO:0005634">
    <property type="term" value="C:nucleus"/>
    <property type="evidence" value="ECO:0007669"/>
    <property type="project" value="TreeGrafter"/>
</dbReference>
<dbReference type="GO" id="GO:0005739">
    <property type="term" value="C:mitochondrion"/>
    <property type="evidence" value="ECO:0007669"/>
    <property type="project" value="TreeGrafter"/>
</dbReference>
<reference evidence="5 6" key="1">
    <citation type="submission" date="2014-06" db="EMBL/GenBank/DDBJ databases">
        <authorList>
            <person name="Swart Estienne"/>
        </authorList>
    </citation>
    <scope>NUCLEOTIDE SEQUENCE [LARGE SCALE GENOMIC DNA]</scope>
    <source>
        <strain evidence="5 6">130c</strain>
    </source>
</reference>
<proteinExistence type="predicted"/>
<protein>
    <submittedName>
        <fullName evidence="5">Polyadenylate-binding cytoplasmic and</fullName>
    </submittedName>
</protein>
<evidence type="ECO:0000256" key="3">
    <source>
        <dbReference type="SAM" id="MobiDB-lite"/>
    </source>
</evidence>
<keyword evidence="1 2" id="KW-0694">RNA-binding</keyword>
<feature type="compositionally biased region" description="Polar residues" evidence="3">
    <location>
        <begin position="263"/>
        <end position="281"/>
    </location>
</feature>
<feature type="region of interest" description="Disordered" evidence="3">
    <location>
        <begin position="259"/>
        <end position="294"/>
    </location>
</feature>
<feature type="compositionally biased region" description="Polar residues" evidence="3">
    <location>
        <begin position="387"/>
        <end position="425"/>
    </location>
</feature>
<dbReference type="InterPro" id="IPR012677">
    <property type="entry name" value="Nucleotide-bd_a/b_plait_sf"/>
</dbReference>
<organism evidence="5 6">
    <name type="scientific">Stylonychia lemnae</name>
    <name type="common">Ciliate</name>
    <dbReference type="NCBI Taxonomy" id="5949"/>
    <lineage>
        <taxon>Eukaryota</taxon>
        <taxon>Sar</taxon>
        <taxon>Alveolata</taxon>
        <taxon>Ciliophora</taxon>
        <taxon>Intramacronucleata</taxon>
        <taxon>Spirotrichea</taxon>
        <taxon>Stichotrichia</taxon>
        <taxon>Sporadotrichida</taxon>
        <taxon>Oxytrichidae</taxon>
        <taxon>Stylonychinae</taxon>
        <taxon>Stylonychia</taxon>
    </lineage>
</organism>
<dbReference type="InParanoid" id="A0A078AGH7"/>
<dbReference type="GO" id="GO:0003723">
    <property type="term" value="F:RNA binding"/>
    <property type="evidence" value="ECO:0007669"/>
    <property type="project" value="UniProtKB-UniRule"/>
</dbReference>
<feature type="compositionally biased region" description="Basic and acidic residues" evidence="3">
    <location>
        <begin position="94"/>
        <end position="176"/>
    </location>
</feature>
<dbReference type="InterPro" id="IPR050886">
    <property type="entry name" value="RNA-binding_reg"/>
</dbReference>
<feature type="compositionally biased region" description="Basic and acidic residues" evidence="3">
    <location>
        <begin position="544"/>
        <end position="592"/>
    </location>
</feature>
<feature type="region of interest" description="Disordered" evidence="3">
    <location>
        <begin position="94"/>
        <end position="246"/>
    </location>
</feature>
<feature type="domain" description="RRM" evidence="4">
    <location>
        <begin position="10"/>
        <end position="87"/>
    </location>
</feature>
<dbReference type="Gene3D" id="3.30.70.330">
    <property type="match status" value="1"/>
</dbReference>
<dbReference type="Proteomes" id="UP000039865">
    <property type="component" value="Unassembled WGS sequence"/>
</dbReference>
<evidence type="ECO:0000313" key="5">
    <source>
        <dbReference type="EMBL" id="CDW80921.1"/>
    </source>
</evidence>
<evidence type="ECO:0000259" key="4">
    <source>
        <dbReference type="PROSITE" id="PS50102"/>
    </source>
</evidence>
<evidence type="ECO:0000256" key="2">
    <source>
        <dbReference type="PROSITE-ProRule" id="PRU00176"/>
    </source>
</evidence>
<accession>A0A078AGH7</accession>
<dbReference type="SMART" id="SM00360">
    <property type="entry name" value="RRM"/>
    <property type="match status" value="1"/>
</dbReference>
<evidence type="ECO:0000313" key="6">
    <source>
        <dbReference type="Proteomes" id="UP000039865"/>
    </source>
</evidence>
<feature type="compositionally biased region" description="Polar residues" evidence="3">
    <location>
        <begin position="710"/>
        <end position="735"/>
    </location>
</feature>